<protein>
    <recommendedName>
        <fullName evidence="3">Phospholipase D-like domain-containing protein</fullName>
    </recommendedName>
</protein>
<dbReference type="EMBL" id="LKET01000021">
    <property type="protein sequence ID" value="KPU45722.1"/>
    <property type="molecule type" value="Genomic_DNA"/>
</dbReference>
<reference evidence="1 2" key="1">
    <citation type="submission" date="2015-09" db="EMBL/GenBank/DDBJ databases">
        <title>Genome sequence of Oxobacter pfennigii DSM 3222.</title>
        <authorList>
            <person name="Poehlein A."/>
            <person name="Bengelsdorf F.R."/>
            <person name="Schiel-Bengelsdorf B."/>
            <person name="Duerre P."/>
            <person name="Daniel R."/>
        </authorList>
    </citation>
    <scope>NUCLEOTIDE SEQUENCE [LARGE SCALE GENOMIC DNA]</scope>
    <source>
        <strain evidence="1 2">DSM 3222</strain>
    </source>
</reference>
<dbReference type="RefSeq" id="WP_054874052.1">
    <property type="nucleotide sequence ID" value="NZ_LKET01000021.1"/>
</dbReference>
<dbReference type="STRING" id="36849.OXPF_09550"/>
<dbReference type="Gene3D" id="3.30.870.10">
    <property type="entry name" value="Endonuclease Chain A"/>
    <property type="match status" value="1"/>
</dbReference>
<dbReference type="PATRIC" id="fig|36849.3.peg.1022"/>
<gene>
    <name evidence="1" type="ORF">OXPF_09550</name>
</gene>
<evidence type="ECO:0000313" key="2">
    <source>
        <dbReference type="Proteomes" id="UP000050326"/>
    </source>
</evidence>
<dbReference type="Proteomes" id="UP000050326">
    <property type="component" value="Unassembled WGS sequence"/>
</dbReference>
<organism evidence="1 2">
    <name type="scientific">Oxobacter pfennigii</name>
    <dbReference type="NCBI Taxonomy" id="36849"/>
    <lineage>
        <taxon>Bacteria</taxon>
        <taxon>Bacillati</taxon>
        <taxon>Bacillota</taxon>
        <taxon>Clostridia</taxon>
        <taxon>Eubacteriales</taxon>
        <taxon>Clostridiaceae</taxon>
        <taxon>Oxobacter</taxon>
    </lineage>
</organism>
<keyword evidence="2" id="KW-1185">Reference proteome</keyword>
<dbReference type="AlphaFoldDB" id="A0A0P8WSY0"/>
<evidence type="ECO:0008006" key="3">
    <source>
        <dbReference type="Google" id="ProtNLM"/>
    </source>
</evidence>
<accession>A0A0P8WSY0</accession>
<evidence type="ECO:0000313" key="1">
    <source>
        <dbReference type="EMBL" id="KPU45722.1"/>
    </source>
</evidence>
<sequence length="160" mass="17885">MEGLIQYISDINQFKEAVLSILGDSIVPEILISGIYTRMILGDIIDKIIEMNNGDKCKIIISNIINREGLSKSQIRKLYTQGGKIKINSNASNNIIIIGNNAFVLSYSYKYNRENGPRTSFESCILTDCSSVVDKVKEVFLEKWGRSFPLAVENAGEDNL</sequence>
<proteinExistence type="predicted"/>
<name>A0A0P8WSY0_9CLOT</name>
<comment type="caution">
    <text evidence="1">The sequence shown here is derived from an EMBL/GenBank/DDBJ whole genome shotgun (WGS) entry which is preliminary data.</text>
</comment>